<dbReference type="SUPFAM" id="SSF55729">
    <property type="entry name" value="Acyl-CoA N-acyltransferases (Nat)"/>
    <property type="match status" value="1"/>
</dbReference>
<dbReference type="RefSeq" id="WP_233087998.1">
    <property type="nucleotide sequence ID" value="NZ_BAABWN010000009.1"/>
</dbReference>
<name>A0ABQ0ABR2_9GAMM</name>
<feature type="domain" description="N-acetyltransferase" evidence="1">
    <location>
        <begin position="2"/>
        <end position="148"/>
    </location>
</feature>
<dbReference type="PROSITE" id="PS51186">
    <property type="entry name" value="GNAT"/>
    <property type="match status" value="1"/>
</dbReference>
<dbReference type="InterPro" id="IPR016181">
    <property type="entry name" value="Acyl_CoA_acyltransferase"/>
</dbReference>
<dbReference type="EMBL" id="BAABWN010000009">
    <property type="protein sequence ID" value="GAA6169092.1"/>
    <property type="molecule type" value="Genomic_DNA"/>
</dbReference>
<reference evidence="2 3" key="1">
    <citation type="submission" date="2024-04" db="EMBL/GenBank/DDBJ databases">
        <title>Draft genome sequence of Sessilibacter corallicola NBRC 116591.</title>
        <authorList>
            <person name="Miyakawa T."/>
            <person name="Kusuya Y."/>
            <person name="Miura T."/>
        </authorList>
    </citation>
    <scope>NUCLEOTIDE SEQUENCE [LARGE SCALE GENOMIC DNA]</scope>
    <source>
        <strain evidence="2 3">KU-00831-HH</strain>
    </source>
</reference>
<dbReference type="Proteomes" id="UP001465153">
    <property type="component" value="Unassembled WGS sequence"/>
</dbReference>
<organism evidence="2 3">
    <name type="scientific">Sessilibacter corallicola</name>
    <dbReference type="NCBI Taxonomy" id="2904075"/>
    <lineage>
        <taxon>Bacteria</taxon>
        <taxon>Pseudomonadati</taxon>
        <taxon>Pseudomonadota</taxon>
        <taxon>Gammaproteobacteria</taxon>
        <taxon>Cellvibrionales</taxon>
        <taxon>Cellvibrionaceae</taxon>
        <taxon>Sessilibacter</taxon>
    </lineage>
</organism>
<accession>A0ABQ0ABR2</accession>
<sequence length="148" mass="16762">MITIVQIRANQTHQLRQQLLRPTQSVKEMDFPGDRDSTTKHFGAVEGTGELVGIASVFYVQHNHLTDAHWQLRMMATISRVRRYGVGKALVSEIESYCKLQSQAPCIIWANARVGALGFYQSMGYLSEGDEFELPQIGPHQLIYKQII</sequence>
<dbReference type="Pfam" id="PF00583">
    <property type="entry name" value="Acetyltransf_1"/>
    <property type="match status" value="1"/>
</dbReference>
<proteinExistence type="predicted"/>
<evidence type="ECO:0000313" key="2">
    <source>
        <dbReference type="EMBL" id="GAA6169092.1"/>
    </source>
</evidence>
<protein>
    <submittedName>
        <fullName evidence="2">GNAT family N-acetyltransferase</fullName>
    </submittedName>
</protein>
<evidence type="ECO:0000313" key="3">
    <source>
        <dbReference type="Proteomes" id="UP001465153"/>
    </source>
</evidence>
<keyword evidence="3" id="KW-1185">Reference proteome</keyword>
<dbReference type="Gene3D" id="3.40.630.30">
    <property type="match status" value="1"/>
</dbReference>
<dbReference type="CDD" id="cd04301">
    <property type="entry name" value="NAT_SF"/>
    <property type="match status" value="1"/>
</dbReference>
<comment type="caution">
    <text evidence="2">The sequence shown here is derived from an EMBL/GenBank/DDBJ whole genome shotgun (WGS) entry which is preliminary data.</text>
</comment>
<evidence type="ECO:0000259" key="1">
    <source>
        <dbReference type="PROSITE" id="PS51186"/>
    </source>
</evidence>
<gene>
    <name evidence="2" type="ORF">NBRC116591_29030</name>
</gene>
<dbReference type="InterPro" id="IPR000182">
    <property type="entry name" value="GNAT_dom"/>
</dbReference>